<proteinExistence type="predicted"/>
<sequence length="238" mass="26861">MPQYKHYSFDLWLTLIKSNPLFKKRRSQYFFENLNYQKKSLPEVEAVFRQVDVMCNTINERTGKNIDADEMYLMIISQVNDNLVNLHDIDVDDLYRKMEDLLFDHLPQLYCDNTAGVLSSLKELGATTNILSNTGFIKGSTLRQVLNSLGIGQYLDFQLYSDELGFSKPNPAFFQLMIDQAMVLNPTIQLADIVHTGDNPVADIAGAEAMGLSAVLINSNQTSITNLTSYATSHIFPS</sequence>
<dbReference type="Gene3D" id="1.10.150.400">
    <property type="match status" value="1"/>
</dbReference>
<dbReference type="InterPro" id="IPR023214">
    <property type="entry name" value="HAD_sf"/>
</dbReference>
<dbReference type="SUPFAM" id="SSF56784">
    <property type="entry name" value="HAD-like"/>
    <property type="match status" value="1"/>
</dbReference>
<accession>A0ABU3GUH7</accession>
<dbReference type="InterPro" id="IPR051828">
    <property type="entry name" value="HAD-like_hydrolase_domain"/>
</dbReference>
<dbReference type="PANTHER" id="PTHR46191:SF2">
    <property type="entry name" value="HALOACID DEHALOGENASE-LIKE HYDROLASE DOMAIN-CONTAINING PROTEIN 3"/>
    <property type="match status" value="1"/>
</dbReference>
<dbReference type="EMBL" id="JAVLVU010000001">
    <property type="protein sequence ID" value="MDT3403429.1"/>
    <property type="molecule type" value="Genomic_DNA"/>
</dbReference>
<comment type="caution">
    <text evidence="1">The sequence shown here is derived from an EMBL/GenBank/DDBJ whole genome shotgun (WGS) entry which is preliminary data.</text>
</comment>
<dbReference type="Pfam" id="PF00702">
    <property type="entry name" value="Hydrolase"/>
    <property type="match status" value="1"/>
</dbReference>
<dbReference type="RefSeq" id="WP_311950408.1">
    <property type="nucleotide sequence ID" value="NZ_JAVLVU010000001.1"/>
</dbReference>
<dbReference type="SFLD" id="SFLDG01129">
    <property type="entry name" value="C1.5:_HAD__Beta-PGM__Phosphata"/>
    <property type="match status" value="1"/>
</dbReference>
<dbReference type="SFLD" id="SFLDS00003">
    <property type="entry name" value="Haloacid_Dehalogenase"/>
    <property type="match status" value="1"/>
</dbReference>
<protein>
    <submittedName>
        <fullName evidence="1">Hydrolase of the HAD superfamily</fullName>
    </submittedName>
</protein>
<organism evidence="1 2">
    <name type="scientific">Mucilaginibacter terrae</name>
    <dbReference type="NCBI Taxonomy" id="1955052"/>
    <lineage>
        <taxon>Bacteria</taxon>
        <taxon>Pseudomonadati</taxon>
        <taxon>Bacteroidota</taxon>
        <taxon>Sphingobacteriia</taxon>
        <taxon>Sphingobacteriales</taxon>
        <taxon>Sphingobacteriaceae</taxon>
        <taxon>Mucilaginibacter</taxon>
    </lineage>
</organism>
<dbReference type="InterPro" id="IPR006439">
    <property type="entry name" value="HAD-SF_hydro_IA"/>
</dbReference>
<evidence type="ECO:0000313" key="2">
    <source>
        <dbReference type="Proteomes" id="UP001258315"/>
    </source>
</evidence>
<dbReference type="PANTHER" id="PTHR46191">
    <property type="match status" value="1"/>
</dbReference>
<dbReference type="GO" id="GO:0016787">
    <property type="term" value="F:hydrolase activity"/>
    <property type="evidence" value="ECO:0007669"/>
    <property type="project" value="UniProtKB-KW"/>
</dbReference>
<gene>
    <name evidence="1" type="ORF">QE417_002501</name>
</gene>
<keyword evidence="2" id="KW-1185">Reference proteome</keyword>
<name>A0ABU3GUH7_9SPHI</name>
<evidence type="ECO:0000313" key="1">
    <source>
        <dbReference type="EMBL" id="MDT3403429.1"/>
    </source>
</evidence>
<dbReference type="Proteomes" id="UP001258315">
    <property type="component" value="Unassembled WGS sequence"/>
</dbReference>
<dbReference type="Gene3D" id="3.40.50.1000">
    <property type="entry name" value="HAD superfamily/HAD-like"/>
    <property type="match status" value="1"/>
</dbReference>
<reference evidence="2" key="1">
    <citation type="submission" date="2023-07" db="EMBL/GenBank/DDBJ databases">
        <title>Functional and genomic diversity of the sorghum phyllosphere microbiome.</title>
        <authorList>
            <person name="Shade A."/>
        </authorList>
    </citation>
    <scope>NUCLEOTIDE SEQUENCE [LARGE SCALE GENOMIC DNA]</scope>
    <source>
        <strain evidence="2">SORGH_AS_0422</strain>
    </source>
</reference>
<dbReference type="InterPro" id="IPR036412">
    <property type="entry name" value="HAD-like_sf"/>
</dbReference>
<dbReference type="NCBIfam" id="TIGR01549">
    <property type="entry name" value="HAD-SF-IA-v1"/>
    <property type="match status" value="1"/>
</dbReference>
<keyword evidence="1" id="KW-0378">Hydrolase</keyword>